<accession>A0A2H6KD14</accession>
<evidence type="ECO:0000256" key="7">
    <source>
        <dbReference type="SAM" id="Phobius"/>
    </source>
</evidence>
<dbReference type="PANTHER" id="PTHR12703:SF4">
    <property type="entry name" value="TRANSMEMBRANE PROTEIN 33"/>
    <property type="match status" value="1"/>
</dbReference>
<dbReference type="GO" id="GO:0005783">
    <property type="term" value="C:endoplasmic reticulum"/>
    <property type="evidence" value="ECO:0007669"/>
    <property type="project" value="TreeGrafter"/>
</dbReference>
<evidence type="ECO:0000313" key="8">
    <source>
        <dbReference type="EMBL" id="GBE60882.1"/>
    </source>
</evidence>
<feature type="transmembrane region" description="Helical" evidence="7">
    <location>
        <begin position="159"/>
        <end position="177"/>
    </location>
</feature>
<feature type="region of interest" description="Disordered" evidence="6">
    <location>
        <begin position="70"/>
        <end position="97"/>
    </location>
</feature>
<proteinExistence type="inferred from homology"/>
<evidence type="ECO:0000256" key="3">
    <source>
        <dbReference type="ARBA" id="ARBA00022692"/>
    </source>
</evidence>
<comment type="subcellular location">
    <subcellularLocation>
        <location evidence="1">Membrane</location>
        <topology evidence="1">Multi-pass membrane protein</topology>
    </subcellularLocation>
</comment>
<name>A0A2H6KD14_9APIC</name>
<comment type="similarity">
    <text evidence="2">Belongs to the PER33/POM33 family.</text>
</comment>
<organism evidence="8 9">
    <name type="scientific">Babesia ovata</name>
    <dbReference type="NCBI Taxonomy" id="189622"/>
    <lineage>
        <taxon>Eukaryota</taxon>
        <taxon>Sar</taxon>
        <taxon>Alveolata</taxon>
        <taxon>Apicomplexa</taxon>
        <taxon>Aconoidasida</taxon>
        <taxon>Piroplasmida</taxon>
        <taxon>Babesiidae</taxon>
        <taxon>Babesia</taxon>
    </lineage>
</organism>
<reference evidence="8 9" key="1">
    <citation type="journal article" date="2017" name="BMC Genomics">
        <title>Whole-genome assembly of Babesia ovata and comparative genomics between closely related pathogens.</title>
        <authorList>
            <person name="Yamagishi J."/>
            <person name="Asada M."/>
            <person name="Hakimi H."/>
            <person name="Tanaka T.Q."/>
            <person name="Sugimoto C."/>
            <person name="Kawazu S."/>
        </authorList>
    </citation>
    <scope>NUCLEOTIDE SEQUENCE [LARGE SCALE GENOMIC DNA]</scope>
    <source>
        <strain evidence="8 9">Miyake</strain>
    </source>
</reference>
<feature type="transmembrane region" description="Helical" evidence="7">
    <location>
        <begin position="117"/>
        <end position="139"/>
    </location>
</feature>
<dbReference type="InterPro" id="IPR005344">
    <property type="entry name" value="TMEM33/Pom33"/>
</dbReference>
<dbReference type="Proteomes" id="UP000236319">
    <property type="component" value="Unassembled WGS sequence"/>
</dbReference>
<comment type="caution">
    <text evidence="8">The sequence shown here is derived from an EMBL/GenBank/DDBJ whole genome shotgun (WGS) entry which is preliminary data.</text>
</comment>
<evidence type="ECO:0000313" key="9">
    <source>
        <dbReference type="Proteomes" id="UP000236319"/>
    </source>
</evidence>
<dbReference type="GO" id="GO:0016020">
    <property type="term" value="C:membrane"/>
    <property type="evidence" value="ECO:0007669"/>
    <property type="project" value="UniProtKB-SubCell"/>
</dbReference>
<dbReference type="GeneID" id="39874652"/>
<dbReference type="EMBL" id="BDSA01000002">
    <property type="protein sequence ID" value="GBE60882.1"/>
    <property type="molecule type" value="Genomic_DNA"/>
</dbReference>
<sequence>MATSLTDAEKAFLGKDNANYQTHTVEFKWEESEQWQHYYSNFFPAPPASKLPKYKRAWYRRVVDPNLPADSTVGDVDPPATSKSSSTTTAAEPAKETPRRTYFTMEMAKEVLVRLELAARLIFLVSTFLLCATRLTRILPVRHFMVSCQRIRSANVPQPLNTASTMSFFLFLIFAILKDHGKPKLSMDYVARVIGDSNILYIAFGAAVFAAPKSLVILAPQVVTCLIGLDKLYKNHHSLMPLILKADIFRNCFKVLDNYVVEMHTMRAIMEVVVLFHMIFGLVLGGWTIINVLLYSNFIKLKLARNDVYLISILRQVHGTAFQVHASRFADGIGRLLAHPSLPPVMRNVYQKAVALLQRFFMPRRP</sequence>
<feature type="transmembrane region" description="Helical" evidence="7">
    <location>
        <begin position="272"/>
        <end position="295"/>
    </location>
</feature>
<gene>
    <name evidence="8" type="ORF">BOVATA_023750</name>
</gene>
<keyword evidence="5 7" id="KW-0472">Membrane</keyword>
<dbReference type="RefSeq" id="XP_028867125.1">
    <property type="nucleotide sequence ID" value="XM_029011292.1"/>
</dbReference>
<dbReference type="VEuPathDB" id="PiroplasmaDB:BOVATA_023750"/>
<dbReference type="AlphaFoldDB" id="A0A2H6KD14"/>
<evidence type="ECO:0000256" key="2">
    <source>
        <dbReference type="ARBA" id="ARBA00007322"/>
    </source>
</evidence>
<dbReference type="PANTHER" id="PTHR12703">
    <property type="entry name" value="TRANSMEMBRANE PROTEIN 33"/>
    <property type="match status" value="1"/>
</dbReference>
<feature type="transmembrane region" description="Helical" evidence="7">
    <location>
        <begin position="189"/>
        <end position="209"/>
    </location>
</feature>
<dbReference type="OrthoDB" id="306953at2759"/>
<protein>
    <submittedName>
        <fullName evidence="8">Secy-independent transporter</fullName>
    </submittedName>
</protein>
<dbReference type="Pfam" id="PF03661">
    <property type="entry name" value="TMEM33_Pom33"/>
    <property type="match status" value="1"/>
</dbReference>
<feature type="compositionally biased region" description="Low complexity" evidence="6">
    <location>
        <begin position="78"/>
        <end position="92"/>
    </location>
</feature>
<evidence type="ECO:0000256" key="5">
    <source>
        <dbReference type="ARBA" id="ARBA00023136"/>
    </source>
</evidence>
<dbReference type="InterPro" id="IPR051645">
    <property type="entry name" value="PER33/POM33_regulator"/>
</dbReference>
<keyword evidence="3 7" id="KW-0812">Transmembrane</keyword>
<evidence type="ECO:0000256" key="6">
    <source>
        <dbReference type="SAM" id="MobiDB-lite"/>
    </source>
</evidence>
<evidence type="ECO:0000256" key="4">
    <source>
        <dbReference type="ARBA" id="ARBA00022989"/>
    </source>
</evidence>
<keyword evidence="4 7" id="KW-1133">Transmembrane helix</keyword>
<keyword evidence="9" id="KW-1185">Reference proteome</keyword>
<evidence type="ECO:0000256" key="1">
    <source>
        <dbReference type="ARBA" id="ARBA00004141"/>
    </source>
</evidence>
<dbReference type="GO" id="GO:0071786">
    <property type="term" value="P:endoplasmic reticulum tubular network organization"/>
    <property type="evidence" value="ECO:0007669"/>
    <property type="project" value="TreeGrafter"/>
</dbReference>
<dbReference type="GO" id="GO:0061024">
    <property type="term" value="P:membrane organization"/>
    <property type="evidence" value="ECO:0007669"/>
    <property type="project" value="TreeGrafter"/>
</dbReference>